<accession>A0A348AHA0</accession>
<reference evidence="1 3" key="1">
    <citation type="journal article" date="2018" name="Int. J. Syst. Evol. Microbiol.">
        <title>Methylomusa anaerophila gen. nov., sp. nov., an anaerobic methanol-utilizing bacterium isolated from a microbial fuel cell.</title>
        <authorList>
            <person name="Amano N."/>
            <person name="Yamamuro A."/>
            <person name="Miyahara M."/>
            <person name="Kouzuma A."/>
            <person name="Abe T."/>
            <person name="Watanabe K."/>
        </authorList>
    </citation>
    <scope>NUCLEOTIDE SEQUENCE [LARGE SCALE GENOMIC DNA]</scope>
    <source>
        <strain evidence="1 3">MMFC1</strain>
    </source>
</reference>
<organism evidence="1 3">
    <name type="scientific">Methylomusa anaerophila</name>
    <dbReference type="NCBI Taxonomy" id="1930071"/>
    <lineage>
        <taxon>Bacteria</taxon>
        <taxon>Bacillati</taxon>
        <taxon>Bacillota</taxon>
        <taxon>Negativicutes</taxon>
        <taxon>Selenomonadales</taxon>
        <taxon>Sporomusaceae</taxon>
        <taxon>Methylomusa</taxon>
    </lineage>
</organism>
<evidence type="ECO:0000313" key="3">
    <source>
        <dbReference type="Proteomes" id="UP000276437"/>
    </source>
</evidence>
<gene>
    <name evidence="1" type="ORF">MAMMFC1_01099</name>
    <name evidence="2" type="ORF">MAMMFC1_02599</name>
</gene>
<protein>
    <submittedName>
        <fullName evidence="1">Uncharacterized protein</fullName>
    </submittedName>
</protein>
<dbReference type="RefSeq" id="WP_126307170.1">
    <property type="nucleotide sequence ID" value="NZ_AP018449.1"/>
</dbReference>
<keyword evidence="3" id="KW-1185">Reference proteome</keyword>
<sequence length="120" mass="13686">MKLIGSLIEQNARAIMAITHDSLFKGHNPRLFNVLKTLFPELKTVYFLAHTPEQGEDIYVLLVDATHVVSVELDRYDENVEPIVRIRSLKEYKRKLSKTKQIELAVAMDLSQKDLSSSSS</sequence>
<dbReference type="EMBL" id="AP018449">
    <property type="protein sequence ID" value="BBB90448.1"/>
    <property type="molecule type" value="Genomic_DNA"/>
</dbReference>
<evidence type="ECO:0000313" key="1">
    <source>
        <dbReference type="EMBL" id="BBB90448.1"/>
    </source>
</evidence>
<evidence type="ECO:0000313" key="2">
    <source>
        <dbReference type="EMBL" id="BBB91914.1"/>
    </source>
</evidence>
<dbReference type="OrthoDB" id="2876391at2"/>
<dbReference type="KEGG" id="mana:MAMMFC1_01099"/>
<name>A0A348AHA0_9FIRM</name>
<dbReference type="EMBL" id="AP018449">
    <property type="protein sequence ID" value="BBB91914.1"/>
    <property type="molecule type" value="Genomic_DNA"/>
</dbReference>
<dbReference type="AlphaFoldDB" id="A0A348AHA0"/>
<dbReference type="KEGG" id="mana:MAMMFC1_02599"/>
<dbReference type="Proteomes" id="UP000276437">
    <property type="component" value="Chromosome"/>
</dbReference>
<proteinExistence type="predicted"/>